<keyword evidence="5" id="KW-0999">Mitochondrion inner membrane</keyword>
<evidence type="ECO:0000256" key="6">
    <source>
        <dbReference type="ARBA" id="ARBA00023065"/>
    </source>
</evidence>
<dbReference type="CDD" id="cd12151">
    <property type="entry name" value="F1-ATPase_gamma"/>
    <property type="match status" value="1"/>
</dbReference>
<evidence type="ECO:0000256" key="7">
    <source>
        <dbReference type="ARBA" id="ARBA00023128"/>
    </source>
</evidence>
<dbReference type="Gene3D" id="1.10.287.80">
    <property type="entry name" value="ATP synthase, gamma subunit, helix hairpin domain"/>
    <property type="match status" value="1"/>
</dbReference>
<dbReference type="SUPFAM" id="SSF52943">
    <property type="entry name" value="ATP synthase (F1-ATPase), gamma subunit"/>
    <property type="match status" value="1"/>
</dbReference>
<sequence>MKMIASTKLSRAQKAMEKGRVFGTSCTRFGSFIDSKQIKDSNNQVLVVVSSDRGLCGAIHSSVSKMAKKQIKIHPSTKIIVLGDKAKAQISRDARKNILASFNQIGKTVPTFTDALLVTQLIFKTNSSYDKLGIIYNRFKSVIAYDTLTLPVFTSADLANSAKISDYEIDDPESVIDYTQFLTASSIYWAMIETHASEMSARRTAMENATKNAGEIIDNLTMKFNRTRQSVITNELVDIITGASAL</sequence>
<evidence type="ECO:0000256" key="10">
    <source>
        <dbReference type="ARBA" id="ARBA00023310"/>
    </source>
</evidence>
<evidence type="ECO:0000256" key="5">
    <source>
        <dbReference type="ARBA" id="ARBA00022792"/>
    </source>
</evidence>
<keyword evidence="8" id="KW-0472">Membrane</keyword>
<dbReference type="NCBIfam" id="TIGR01146">
    <property type="entry name" value="ATPsyn_F1gamma"/>
    <property type="match status" value="1"/>
</dbReference>
<name>A0A4P9YIW1_ROZAC</name>
<keyword evidence="9 11" id="KW-0139">CF(1)</keyword>
<dbReference type="FunFam" id="3.40.1380.10:FF:000003">
    <property type="entry name" value="ATP synthase subunit gamma"/>
    <property type="match status" value="1"/>
</dbReference>
<evidence type="ECO:0000256" key="8">
    <source>
        <dbReference type="ARBA" id="ARBA00023136"/>
    </source>
</evidence>
<keyword evidence="4 11" id="KW-0375">Hydrogen ion transport</keyword>
<reference evidence="13" key="1">
    <citation type="journal article" date="2018" name="Nat. Microbiol.">
        <title>Leveraging single-cell genomics to expand the fungal tree of life.</title>
        <authorList>
            <person name="Ahrendt S.R."/>
            <person name="Quandt C.A."/>
            <person name="Ciobanu D."/>
            <person name="Clum A."/>
            <person name="Salamov A."/>
            <person name="Andreopoulos B."/>
            <person name="Cheng J.F."/>
            <person name="Woyke T."/>
            <person name="Pelin A."/>
            <person name="Henrissat B."/>
            <person name="Reynolds N.K."/>
            <person name="Benny G.L."/>
            <person name="Smith M.E."/>
            <person name="James T.Y."/>
            <person name="Grigoriev I.V."/>
        </authorList>
    </citation>
    <scope>NUCLEOTIDE SEQUENCE [LARGE SCALE GENOMIC DNA]</scope>
    <source>
        <strain evidence="13">CSF55</strain>
    </source>
</reference>
<dbReference type="Proteomes" id="UP000281549">
    <property type="component" value="Unassembled WGS sequence"/>
</dbReference>
<dbReference type="InterPro" id="IPR035968">
    <property type="entry name" value="ATP_synth_F1_ATPase_gsu"/>
</dbReference>
<evidence type="ECO:0000256" key="1">
    <source>
        <dbReference type="ARBA" id="ARBA00004637"/>
    </source>
</evidence>
<keyword evidence="10 11" id="KW-0066">ATP synthesis</keyword>
<evidence type="ECO:0000256" key="3">
    <source>
        <dbReference type="ARBA" id="ARBA00022448"/>
    </source>
</evidence>
<keyword evidence="3 11" id="KW-0813">Transport</keyword>
<dbReference type="EMBL" id="ML005211">
    <property type="protein sequence ID" value="RKP19506.1"/>
    <property type="molecule type" value="Genomic_DNA"/>
</dbReference>
<dbReference type="GO" id="GO:0046933">
    <property type="term" value="F:proton-transporting ATP synthase activity, rotational mechanism"/>
    <property type="evidence" value="ECO:0007669"/>
    <property type="project" value="InterPro"/>
</dbReference>
<accession>A0A4P9YIW1</accession>
<comment type="subcellular location">
    <subcellularLocation>
        <location evidence="1">Mitochondrion inner membrane</location>
        <topology evidence="1">Peripheral membrane protein</topology>
    </subcellularLocation>
</comment>
<comment type="subunit">
    <text evidence="11">F-type ATPases have 2 components, CF(1) - the catalytic core - and CF(0) - the membrane proton channel. CF(1) and CF(0) have multiple subunits.</text>
</comment>
<evidence type="ECO:0000256" key="9">
    <source>
        <dbReference type="ARBA" id="ARBA00023196"/>
    </source>
</evidence>
<dbReference type="Gene3D" id="3.40.1380.10">
    <property type="match status" value="1"/>
</dbReference>
<dbReference type="InterPro" id="IPR023632">
    <property type="entry name" value="ATP_synth_F1_gsu_CS"/>
</dbReference>
<comment type="similarity">
    <text evidence="2 11">Belongs to the ATPase gamma chain family.</text>
</comment>
<organism evidence="12 13">
    <name type="scientific">Rozella allomycis (strain CSF55)</name>
    <dbReference type="NCBI Taxonomy" id="988480"/>
    <lineage>
        <taxon>Eukaryota</taxon>
        <taxon>Fungi</taxon>
        <taxon>Fungi incertae sedis</taxon>
        <taxon>Cryptomycota</taxon>
        <taxon>Cryptomycota incertae sedis</taxon>
        <taxon>Rozella</taxon>
    </lineage>
</organism>
<dbReference type="PANTHER" id="PTHR11693:SF22">
    <property type="entry name" value="ATP SYNTHASE SUBUNIT GAMMA, MITOCHONDRIAL"/>
    <property type="match status" value="1"/>
</dbReference>
<proteinExistence type="inferred from homology"/>
<evidence type="ECO:0000313" key="13">
    <source>
        <dbReference type="Proteomes" id="UP000281549"/>
    </source>
</evidence>
<gene>
    <name evidence="12" type="ORF">ROZALSC1DRAFT_28902</name>
</gene>
<evidence type="ECO:0000256" key="11">
    <source>
        <dbReference type="RuleBase" id="RU004001"/>
    </source>
</evidence>
<evidence type="ECO:0000313" key="12">
    <source>
        <dbReference type="EMBL" id="RKP19506.1"/>
    </source>
</evidence>
<keyword evidence="6 11" id="KW-0406">Ion transport</keyword>
<evidence type="ECO:0000256" key="4">
    <source>
        <dbReference type="ARBA" id="ARBA00022781"/>
    </source>
</evidence>
<dbReference type="GO" id="GO:0045259">
    <property type="term" value="C:proton-transporting ATP synthase complex"/>
    <property type="evidence" value="ECO:0007669"/>
    <property type="project" value="UniProtKB-KW"/>
</dbReference>
<dbReference type="PROSITE" id="PS00153">
    <property type="entry name" value="ATPASE_GAMMA"/>
    <property type="match status" value="1"/>
</dbReference>
<protein>
    <recommendedName>
        <fullName evidence="11">ATP synthase subunit gamma</fullName>
    </recommendedName>
</protein>
<dbReference type="PRINTS" id="PR00126">
    <property type="entry name" value="ATPASEGAMMA"/>
</dbReference>
<evidence type="ECO:0000256" key="2">
    <source>
        <dbReference type="ARBA" id="ARBA00007681"/>
    </source>
</evidence>
<dbReference type="Pfam" id="PF00231">
    <property type="entry name" value="ATP-synt"/>
    <property type="match status" value="1"/>
</dbReference>
<dbReference type="GO" id="GO:0005743">
    <property type="term" value="C:mitochondrial inner membrane"/>
    <property type="evidence" value="ECO:0007669"/>
    <property type="project" value="UniProtKB-SubCell"/>
</dbReference>
<dbReference type="AlphaFoldDB" id="A0A4P9YIW1"/>
<dbReference type="InterPro" id="IPR000131">
    <property type="entry name" value="ATP_synth_F1_gsu"/>
</dbReference>
<keyword evidence="7" id="KW-0496">Mitochondrion</keyword>
<dbReference type="PANTHER" id="PTHR11693">
    <property type="entry name" value="ATP SYNTHASE GAMMA CHAIN"/>
    <property type="match status" value="1"/>
</dbReference>